<evidence type="ECO:0000256" key="3">
    <source>
        <dbReference type="SAM" id="Coils"/>
    </source>
</evidence>
<dbReference type="AlphaFoldDB" id="A0A813KPK0"/>
<evidence type="ECO:0000313" key="6">
    <source>
        <dbReference type="Proteomes" id="UP000626109"/>
    </source>
</evidence>
<dbReference type="PRINTS" id="PR02028">
    <property type="entry name" value="CMYCBINDINGP"/>
</dbReference>
<evidence type="ECO:0000313" key="5">
    <source>
        <dbReference type="EMBL" id="CAE8709901.1"/>
    </source>
</evidence>
<dbReference type="InterPro" id="IPR039370">
    <property type="entry name" value="BTF3"/>
</dbReference>
<comment type="caution">
    <text evidence="5">The sequence shown here is derived from an EMBL/GenBank/DDBJ whole genome shotgun (WGS) entry which is preliminary data.</text>
</comment>
<dbReference type="PANTHER" id="PTHR10351">
    <property type="entry name" value="TRANSCRIPTION FACTOR BTF3 FAMILY MEMBER"/>
    <property type="match status" value="1"/>
</dbReference>
<evidence type="ECO:0000256" key="2">
    <source>
        <dbReference type="RuleBase" id="RU361272"/>
    </source>
</evidence>
<dbReference type="Gene3D" id="2.20.70.30">
    <property type="entry name" value="Nascent polypeptide-associated complex domain"/>
    <property type="match status" value="1"/>
</dbReference>
<feature type="coiled-coil region" evidence="3">
    <location>
        <begin position="240"/>
        <end position="274"/>
    </location>
</feature>
<sequence length="280" mass="30690">MDVSAEVLAARAKLAQRFDAVRTGGKGTMRRTKIAKHANNGADDKQMQAQLKKLGVNAIPGIEEVNMFMESGSVLHFAAPKVQAAVASNTFVISGKGEEKRLEELLPGIISQLGPDNLANLKRIAEGYAAAQGAASKEGEDIPDIGENFEDVSKVCPAQFGTPGDYEKFAQEIVLSFLVSRMSYETADSQKEEFRKYLEKNGIISQLTRVLVGLYEEPERPANSIDYIKKYLGAPTGVDVEELRAENDELKRHNADLESKVASLTQQLKELQTEQDENEG</sequence>
<dbReference type="CDD" id="cd22055">
    <property type="entry name" value="NAC_BTF3"/>
    <property type="match status" value="1"/>
</dbReference>
<organism evidence="5 6">
    <name type="scientific">Polarella glacialis</name>
    <name type="common">Dinoflagellate</name>
    <dbReference type="NCBI Taxonomy" id="89957"/>
    <lineage>
        <taxon>Eukaryota</taxon>
        <taxon>Sar</taxon>
        <taxon>Alveolata</taxon>
        <taxon>Dinophyceae</taxon>
        <taxon>Suessiales</taxon>
        <taxon>Suessiaceae</taxon>
        <taxon>Polarella</taxon>
    </lineage>
</organism>
<evidence type="ECO:0000256" key="1">
    <source>
        <dbReference type="ARBA" id="ARBA00005296"/>
    </source>
</evidence>
<comment type="similarity">
    <text evidence="1 2">Belongs to the NAC-beta family.</text>
</comment>
<dbReference type="PROSITE" id="PS51151">
    <property type="entry name" value="NAC_AB"/>
    <property type="match status" value="1"/>
</dbReference>
<feature type="domain" description="NAC-A/B" evidence="4">
    <location>
        <begin position="41"/>
        <end position="106"/>
    </location>
</feature>
<dbReference type="FunFam" id="2.20.70.30:FF:000001">
    <property type="entry name" value="Transcription factor BTF3 homolog"/>
    <property type="match status" value="1"/>
</dbReference>
<dbReference type="InterPro" id="IPR002715">
    <property type="entry name" value="Nas_poly-pep-assoc_cplx_dom"/>
</dbReference>
<name>A0A813KPK0_POLGL</name>
<evidence type="ECO:0000259" key="4">
    <source>
        <dbReference type="PROSITE" id="PS51151"/>
    </source>
</evidence>
<dbReference type="EMBL" id="CAJNNW010031912">
    <property type="protein sequence ID" value="CAE8709901.1"/>
    <property type="molecule type" value="Genomic_DNA"/>
</dbReference>
<gene>
    <name evidence="5" type="ORF">PGLA2088_LOCUS35687</name>
</gene>
<keyword evidence="3" id="KW-0175">Coiled coil</keyword>
<dbReference type="Proteomes" id="UP000626109">
    <property type="component" value="Unassembled WGS sequence"/>
</dbReference>
<keyword evidence="2" id="KW-0805">Transcription regulation</keyword>
<dbReference type="InterPro" id="IPR038187">
    <property type="entry name" value="NAC_A/B_dom_sf"/>
</dbReference>
<dbReference type="Pfam" id="PF01849">
    <property type="entry name" value="NAC"/>
    <property type="match status" value="1"/>
</dbReference>
<accession>A0A813KPK0</accession>
<proteinExistence type="inferred from homology"/>
<comment type="subunit">
    <text evidence="2">Part of the nascent polypeptide-associated complex (NAC).</text>
</comment>
<dbReference type="SMART" id="SM01407">
    <property type="entry name" value="NAC"/>
    <property type="match status" value="1"/>
</dbReference>
<dbReference type="CDD" id="cd21937">
    <property type="entry name" value="ZIP_MycBP-like"/>
    <property type="match status" value="1"/>
</dbReference>
<keyword evidence="2" id="KW-0804">Transcription</keyword>
<protein>
    <recommendedName>
        <fullName evidence="2">Nascent polypeptide-associated complex subunit beta</fullName>
    </recommendedName>
</protein>
<reference evidence="5" key="1">
    <citation type="submission" date="2021-02" db="EMBL/GenBank/DDBJ databases">
        <authorList>
            <person name="Dougan E. K."/>
            <person name="Rhodes N."/>
            <person name="Thang M."/>
            <person name="Chan C."/>
        </authorList>
    </citation>
    <scope>NUCLEOTIDE SEQUENCE</scope>
</reference>